<gene>
    <name evidence="2" type="ORF">HPP92_023798</name>
</gene>
<feature type="transmembrane region" description="Helical" evidence="1">
    <location>
        <begin position="48"/>
        <end position="65"/>
    </location>
</feature>
<keyword evidence="1" id="KW-0812">Transmembrane</keyword>
<dbReference type="EMBL" id="JADCNM010000013">
    <property type="protein sequence ID" value="KAG0456010.1"/>
    <property type="molecule type" value="Genomic_DNA"/>
</dbReference>
<evidence type="ECO:0000256" key="1">
    <source>
        <dbReference type="SAM" id="Phobius"/>
    </source>
</evidence>
<evidence type="ECO:0000313" key="2">
    <source>
        <dbReference type="EMBL" id="KAG0456010.1"/>
    </source>
</evidence>
<evidence type="ECO:0000313" key="3">
    <source>
        <dbReference type="Proteomes" id="UP000639772"/>
    </source>
</evidence>
<proteinExistence type="predicted"/>
<keyword evidence="1" id="KW-1133">Transmembrane helix</keyword>
<accession>A0A835UCC4</accession>
<dbReference type="AlphaFoldDB" id="A0A835UCC4"/>
<name>A0A835UCC4_VANPL</name>
<reference evidence="2 3" key="1">
    <citation type="journal article" date="2020" name="Nat. Food">
        <title>A phased Vanilla planifolia genome enables genetic improvement of flavour and production.</title>
        <authorList>
            <person name="Hasing T."/>
            <person name="Tang H."/>
            <person name="Brym M."/>
            <person name="Khazi F."/>
            <person name="Huang T."/>
            <person name="Chambers A.H."/>
        </authorList>
    </citation>
    <scope>NUCLEOTIDE SEQUENCE [LARGE SCALE GENOMIC DNA]</scope>
    <source>
        <tissue evidence="2">Leaf</tissue>
    </source>
</reference>
<comment type="caution">
    <text evidence="2">The sequence shown here is derived from an EMBL/GenBank/DDBJ whole genome shotgun (WGS) entry which is preliminary data.</text>
</comment>
<keyword evidence="1" id="KW-0472">Membrane</keyword>
<dbReference type="Proteomes" id="UP000639772">
    <property type="component" value="Chromosome 13"/>
</dbReference>
<organism evidence="2 3">
    <name type="scientific">Vanilla planifolia</name>
    <name type="common">Vanilla</name>
    <dbReference type="NCBI Taxonomy" id="51239"/>
    <lineage>
        <taxon>Eukaryota</taxon>
        <taxon>Viridiplantae</taxon>
        <taxon>Streptophyta</taxon>
        <taxon>Embryophyta</taxon>
        <taxon>Tracheophyta</taxon>
        <taxon>Spermatophyta</taxon>
        <taxon>Magnoliopsida</taxon>
        <taxon>Liliopsida</taxon>
        <taxon>Asparagales</taxon>
        <taxon>Orchidaceae</taxon>
        <taxon>Vanilloideae</taxon>
        <taxon>Vanilleae</taxon>
        <taxon>Vanilla</taxon>
    </lineage>
</organism>
<sequence length="96" mass="11230">MGSRKVLPIELRRFEEKREMEMTSPSNAPTVFNLQGAALDEVYWPLPWLYVGFLATWCFSTFYSVNTWRNRHLQVCDHISPSDAAKRWGHGFDFTS</sequence>
<protein>
    <submittedName>
        <fullName evidence="2">Uncharacterized protein</fullName>
    </submittedName>
</protein>